<dbReference type="PROSITE" id="PS51846">
    <property type="entry name" value="CNNM"/>
    <property type="match status" value="1"/>
</dbReference>
<dbReference type="Proteomes" id="UP000224567">
    <property type="component" value="Unassembled WGS sequence"/>
</dbReference>
<keyword evidence="5" id="KW-1185">Reference proteome</keyword>
<sequence>MFGSCAVNSNERLYSLATCGRPLNDTVKHADAKILLVVKNQHLLLCTLLIGKSLAMESLPIFLDKLVPSWTVVLVSVKLILMFREVIPWSIYTRYGLTVRSIVAPLVQLLLWLFFPIAYPISKCYRIAPLEMDDPKLEAWLAVPHWKKDNCEMVPWCDVVSIAVTHWKRTNVI</sequence>
<dbReference type="InterPro" id="IPR045095">
    <property type="entry name" value="ACDP"/>
</dbReference>
<dbReference type="EMBL" id="MLFT02000007">
    <property type="protein sequence ID" value="PHT43250.1"/>
    <property type="molecule type" value="Genomic_DNA"/>
</dbReference>
<reference evidence="5" key="2">
    <citation type="journal article" date="2017" name="J. Anim. Genet.">
        <title>Multiple reference genome sequences of hot pepper reveal the massive evolution of plant disease resistance genes by retroduplication.</title>
        <authorList>
            <person name="Kim S."/>
            <person name="Park J."/>
            <person name="Yeom S.-I."/>
            <person name="Kim Y.-M."/>
            <person name="Seo E."/>
            <person name="Kim K.-T."/>
            <person name="Kim M.-S."/>
            <person name="Lee J.M."/>
            <person name="Cheong K."/>
            <person name="Shin H.-S."/>
            <person name="Kim S.-B."/>
            <person name="Han K."/>
            <person name="Lee J."/>
            <person name="Park M."/>
            <person name="Lee H.-A."/>
            <person name="Lee H.-Y."/>
            <person name="Lee Y."/>
            <person name="Oh S."/>
            <person name="Lee J.H."/>
            <person name="Choi E."/>
            <person name="Choi E."/>
            <person name="Lee S.E."/>
            <person name="Jeon J."/>
            <person name="Kim H."/>
            <person name="Choi G."/>
            <person name="Song H."/>
            <person name="Lee J."/>
            <person name="Lee S.-C."/>
            <person name="Kwon J.-K."/>
            <person name="Lee H.-Y."/>
            <person name="Koo N."/>
            <person name="Hong Y."/>
            <person name="Kim R.W."/>
            <person name="Kang W.-H."/>
            <person name="Huh J.H."/>
            <person name="Kang B.-C."/>
            <person name="Yang T.-J."/>
            <person name="Lee Y.-H."/>
            <person name="Bennetzen J.L."/>
            <person name="Choi D."/>
        </authorList>
    </citation>
    <scope>NUCLEOTIDE SEQUENCE [LARGE SCALE GENOMIC DNA]</scope>
    <source>
        <strain evidence="5">cv. PBC81</strain>
    </source>
</reference>
<evidence type="ECO:0000313" key="4">
    <source>
        <dbReference type="EMBL" id="PHT43250.1"/>
    </source>
</evidence>
<dbReference type="PANTHER" id="PTHR12064:SF76">
    <property type="entry name" value="CNNM TRANSMEMBRANE DOMAIN-CONTAINING PROTEIN"/>
    <property type="match status" value="1"/>
</dbReference>
<organism evidence="4 5">
    <name type="scientific">Capsicum baccatum</name>
    <name type="common">Peruvian pepper</name>
    <dbReference type="NCBI Taxonomy" id="33114"/>
    <lineage>
        <taxon>Eukaryota</taxon>
        <taxon>Viridiplantae</taxon>
        <taxon>Streptophyta</taxon>
        <taxon>Embryophyta</taxon>
        <taxon>Tracheophyta</taxon>
        <taxon>Spermatophyta</taxon>
        <taxon>Magnoliopsida</taxon>
        <taxon>eudicotyledons</taxon>
        <taxon>Gunneridae</taxon>
        <taxon>Pentapetalae</taxon>
        <taxon>asterids</taxon>
        <taxon>lamiids</taxon>
        <taxon>Solanales</taxon>
        <taxon>Solanaceae</taxon>
        <taxon>Solanoideae</taxon>
        <taxon>Capsiceae</taxon>
        <taxon>Capsicum</taxon>
    </lineage>
</organism>
<name>A0A2G2WDR5_CAPBA</name>
<dbReference type="GO" id="GO:0016020">
    <property type="term" value="C:membrane"/>
    <property type="evidence" value="ECO:0007669"/>
    <property type="project" value="UniProtKB-UniRule"/>
</dbReference>
<gene>
    <name evidence="4" type="ORF">CQW23_17275</name>
</gene>
<dbReference type="OrthoDB" id="5353557at2759"/>
<proteinExistence type="predicted"/>
<feature type="transmembrane region" description="Helical" evidence="2">
    <location>
        <begin position="99"/>
        <end position="119"/>
    </location>
</feature>
<dbReference type="Pfam" id="PF01595">
    <property type="entry name" value="CNNM"/>
    <property type="match status" value="1"/>
</dbReference>
<reference evidence="4 5" key="1">
    <citation type="journal article" date="2017" name="Genome Biol.">
        <title>New reference genome sequences of hot pepper reveal the massive evolution of plant disease-resistance genes by retroduplication.</title>
        <authorList>
            <person name="Kim S."/>
            <person name="Park J."/>
            <person name="Yeom S.I."/>
            <person name="Kim Y.M."/>
            <person name="Seo E."/>
            <person name="Kim K.T."/>
            <person name="Kim M.S."/>
            <person name="Lee J.M."/>
            <person name="Cheong K."/>
            <person name="Shin H.S."/>
            <person name="Kim S.B."/>
            <person name="Han K."/>
            <person name="Lee J."/>
            <person name="Park M."/>
            <person name="Lee H.A."/>
            <person name="Lee H.Y."/>
            <person name="Lee Y."/>
            <person name="Oh S."/>
            <person name="Lee J.H."/>
            <person name="Choi E."/>
            <person name="Choi E."/>
            <person name="Lee S.E."/>
            <person name="Jeon J."/>
            <person name="Kim H."/>
            <person name="Choi G."/>
            <person name="Song H."/>
            <person name="Lee J."/>
            <person name="Lee S.C."/>
            <person name="Kwon J.K."/>
            <person name="Lee H.Y."/>
            <person name="Koo N."/>
            <person name="Hong Y."/>
            <person name="Kim R.W."/>
            <person name="Kang W.H."/>
            <person name="Huh J.H."/>
            <person name="Kang B.C."/>
            <person name="Yang T.J."/>
            <person name="Lee Y.H."/>
            <person name="Bennetzen J.L."/>
            <person name="Choi D."/>
        </authorList>
    </citation>
    <scope>NUCLEOTIDE SEQUENCE [LARGE SCALE GENOMIC DNA]</scope>
    <source>
        <strain evidence="5">cv. PBC81</strain>
    </source>
</reference>
<dbReference type="PANTHER" id="PTHR12064">
    <property type="entry name" value="METAL TRANSPORTER CNNM"/>
    <property type="match status" value="1"/>
</dbReference>
<dbReference type="STRING" id="33114.A0A2G2WDR5"/>
<accession>A0A2G2WDR5</accession>
<comment type="caution">
    <text evidence="4">The sequence shown here is derived from an EMBL/GenBank/DDBJ whole genome shotgun (WGS) entry which is preliminary data.</text>
</comment>
<dbReference type="AlphaFoldDB" id="A0A2G2WDR5"/>
<dbReference type="GO" id="GO:0005737">
    <property type="term" value="C:cytoplasm"/>
    <property type="evidence" value="ECO:0007669"/>
    <property type="project" value="TreeGrafter"/>
</dbReference>
<dbReference type="InterPro" id="IPR002550">
    <property type="entry name" value="CNNM"/>
</dbReference>
<evidence type="ECO:0000313" key="5">
    <source>
        <dbReference type="Proteomes" id="UP000224567"/>
    </source>
</evidence>
<evidence type="ECO:0000256" key="1">
    <source>
        <dbReference type="PROSITE-ProRule" id="PRU01193"/>
    </source>
</evidence>
<feature type="domain" description="CNNM transmembrane" evidence="3">
    <location>
        <begin position="1"/>
        <end position="123"/>
    </location>
</feature>
<protein>
    <submittedName>
        <fullName evidence="4">DUF21 domain-containing protein</fullName>
    </submittedName>
</protein>
<feature type="transmembrane region" description="Helical" evidence="2">
    <location>
        <begin position="69"/>
        <end position="87"/>
    </location>
</feature>
<dbReference type="GO" id="GO:0010960">
    <property type="term" value="P:magnesium ion homeostasis"/>
    <property type="evidence" value="ECO:0007669"/>
    <property type="project" value="InterPro"/>
</dbReference>
<keyword evidence="1 2" id="KW-0812">Transmembrane</keyword>
<evidence type="ECO:0000259" key="3">
    <source>
        <dbReference type="PROSITE" id="PS51846"/>
    </source>
</evidence>
<keyword evidence="1 2" id="KW-0472">Membrane</keyword>
<dbReference type="GO" id="GO:0030026">
    <property type="term" value="P:intracellular manganese ion homeostasis"/>
    <property type="evidence" value="ECO:0007669"/>
    <property type="project" value="TreeGrafter"/>
</dbReference>
<evidence type="ECO:0000256" key="2">
    <source>
        <dbReference type="SAM" id="Phobius"/>
    </source>
</evidence>
<keyword evidence="1 2" id="KW-1133">Transmembrane helix</keyword>